<dbReference type="AlphaFoldDB" id="A0A6I2R6U0"/>
<dbReference type="NCBIfam" id="NF045594">
    <property type="entry name" value="flavodox_BilS"/>
    <property type="match status" value="1"/>
</dbReference>
<proteinExistence type="predicted"/>
<dbReference type="RefSeq" id="WP_049893259.1">
    <property type="nucleotide sequence ID" value="NZ_CP084007.1"/>
</dbReference>
<gene>
    <name evidence="2" type="ORF">GKE97_15505</name>
</gene>
<name>A0A6I2R6U0_FLAPL</name>
<dbReference type="PROSITE" id="PS00201">
    <property type="entry name" value="FLAVODOXIN"/>
    <property type="match status" value="1"/>
</dbReference>
<protein>
    <recommendedName>
        <fullName evidence="1">Flavodoxin-like domain-containing protein</fullName>
    </recommendedName>
</protein>
<dbReference type="Pfam" id="PF12641">
    <property type="entry name" value="Flavodoxin_3"/>
    <property type="match status" value="1"/>
</dbReference>
<accession>A0A6I2R6U0</accession>
<dbReference type="InterPro" id="IPR008254">
    <property type="entry name" value="Flavodoxin/NO_synth"/>
</dbReference>
<dbReference type="SUPFAM" id="SSF52218">
    <property type="entry name" value="Flavoproteins"/>
    <property type="match status" value="1"/>
</dbReference>
<evidence type="ECO:0000313" key="2">
    <source>
        <dbReference type="EMBL" id="MSB20916.1"/>
    </source>
</evidence>
<dbReference type="GO" id="GO:0010181">
    <property type="term" value="F:FMN binding"/>
    <property type="evidence" value="ECO:0007669"/>
    <property type="project" value="InterPro"/>
</dbReference>
<organism evidence="2 3">
    <name type="scientific">Flavonifractor plautii</name>
    <name type="common">Fusobacterium plautii</name>
    <dbReference type="NCBI Taxonomy" id="292800"/>
    <lineage>
        <taxon>Bacteria</taxon>
        <taxon>Bacillati</taxon>
        <taxon>Bacillota</taxon>
        <taxon>Clostridia</taxon>
        <taxon>Eubacteriales</taxon>
        <taxon>Oscillospiraceae</taxon>
        <taxon>Flavonifractor</taxon>
    </lineage>
</organism>
<dbReference type="Gene3D" id="3.40.50.360">
    <property type="match status" value="1"/>
</dbReference>
<dbReference type="GO" id="GO:0009055">
    <property type="term" value="F:electron transfer activity"/>
    <property type="evidence" value="ECO:0007669"/>
    <property type="project" value="InterPro"/>
</dbReference>
<sequence>MMKIAIVYASETGNTAQIAQAIREGCQGHEIVAFGPLSRDVGEAELIFVGSWTDKGTCAPVVKEFLQRLHGKRVALFGTAGFGLSEMYFASLSDRFRAEVPEENQVLGTWFCPGRMPPAVRARYETQLKEKPGDARLENMLRAYDQALSHPDGTDLADARAFAAAMLAK</sequence>
<dbReference type="Proteomes" id="UP000434475">
    <property type="component" value="Unassembled WGS sequence"/>
</dbReference>
<evidence type="ECO:0000313" key="3">
    <source>
        <dbReference type="Proteomes" id="UP000434475"/>
    </source>
</evidence>
<dbReference type="InterPro" id="IPR029039">
    <property type="entry name" value="Flavoprotein-like_sf"/>
</dbReference>
<dbReference type="InterPro" id="IPR054633">
    <property type="entry name" value="BilS"/>
</dbReference>
<dbReference type="InterPro" id="IPR001226">
    <property type="entry name" value="Flavodoxin_CS"/>
</dbReference>
<dbReference type="GO" id="GO:0016651">
    <property type="term" value="F:oxidoreductase activity, acting on NAD(P)H"/>
    <property type="evidence" value="ECO:0007669"/>
    <property type="project" value="UniProtKB-ARBA"/>
</dbReference>
<comment type="caution">
    <text evidence="2">The sequence shown here is derived from an EMBL/GenBank/DDBJ whole genome shotgun (WGS) entry which is preliminary data.</text>
</comment>
<dbReference type="EMBL" id="WKPR01000017">
    <property type="protein sequence ID" value="MSB20916.1"/>
    <property type="molecule type" value="Genomic_DNA"/>
</dbReference>
<evidence type="ECO:0000259" key="1">
    <source>
        <dbReference type="Pfam" id="PF12641"/>
    </source>
</evidence>
<feature type="domain" description="Flavodoxin-like" evidence="1">
    <location>
        <begin position="6"/>
        <end position="163"/>
    </location>
</feature>
<reference evidence="2 3" key="1">
    <citation type="journal article" date="2019" name="Nat. Med.">
        <title>A library of human gut bacterial isolates paired with longitudinal multiomics data enables mechanistic microbiome research.</title>
        <authorList>
            <person name="Poyet M."/>
            <person name="Groussin M."/>
            <person name="Gibbons S.M."/>
            <person name="Avila-Pacheco J."/>
            <person name="Jiang X."/>
            <person name="Kearney S.M."/>
            <person name="Perrotta A.R."/>
            <person name="Berdy B."/>
            <person name="Zhao S."/>
            <person name="Lieberman T.D."/>
            <person name="Swanson P.K."/>
            <person name="Smith M."/>
            <person name="Roesemann S."/>
            <person name="Alexander J.E."/>
            <person name="Rich S.A."/>
            <person name="Livny J."/>
            <person name="Vlamakis H."/>
            <person name="Clish C."/>
            <person name="Bullock K."/>
            <person name="Deik A."/>
            <person name="Scott J."/>
            <person name="Pierce K.A."/>
            <person name="Xavier R.J."/>
            <person name="Alm E.J."/>
        </authorList>
    </citation>
    <scope>NUCLEOTIDE SEQUENCE [LARGE SCALE GENOMIC DNA]</scope>
    <source>
        <strain evidence="2 3">BIOML-A2</strain>
    </source>
</reference>